<reference evidence="8 9" key="1">
    <citation type="submission" date="2019-07" db="EMBL/GenBank/DDBJ databases">
        <title>Whole genome shotgun sequence of Cellulomonas aerilata NBRC 106308.</title>
        <authorList>
            <person name="Hosoyama A."/>
            <person name="Uohara A."/>
            <person name="Ohji S."/>
            <person name="Ichikawa N."/>
        </authorList>
    </citation>
    <scope>NUCLEOTIDE SEQUENCE [LARGE SCALE GENOMIC DNA]</scope>
    <source>
        <strain evidence="8 9">NBRC 106308</strain>
    </source>
</reference>
<sequence>MDTALLGLRVVLSLACVLGLIWFAGRKLQGTAGVRRQRTVPLSVLGRQSLGKGAGVALVEVAGRVLLLGVGEQGVSVLTEVDVDAVPAATGRAPERTGQVREELDLTTLPVLQALESGTTTDTQPHRGSDVPGRTSGGTSSVGEPVPADPAAGDDAAPGASVQHEHDAAGTTPTTGTSSDTPVTPDAADTLDASVTPDASDTLDAAVTPDAADTSDTAEAAGSDGAAGDAEDRGPDAPAESPAVPTPHAEGTARLAALAGLAAGASAAQAGATRSDAQACTASSGALAGSILSPDTWRRAVDVVQRRTAR</sequence>
<evidence type="ECO:0000256" key="7">
    <source>
        <dbReference type="SAM" id="Phobius"/>
    </source>
</evidence>
<keyword evidence="2" id="KW-1003">Cell membrane</keyword>
<proteinExistence type="predicted"/>
<name>A0A512DDD9_9CELL</name>
<keyword evidence="3 7" id="KW-0812">Transmembrane</keyword>
<protein>
    <recommendedName>
        <fullName evidence="10">Flagellar protein</fullName>
    </recommendedName>
</protein>
<evidence type="ECO:0000256" key="3">
    <source>
        <dbReference type="ARBA" id="ARBA00022692"/>
    </source>
</evidence>
<feature type="compositionally biased region" description="Basic and acidic residues" evidence="6">
    <location>
        <begin position="93"/>
        <end position="104"/>
    </location>
</feature>
<evidence type="ECO:0000256" key="5">
    <source>
        <dbReference type="ARBA" id="ARBA00023136"/>
    </source>
</evidence>
<evidence type="ECO:0008006" key="10">
    <source>
        <dbReference type="Google" id="ProtNLM"/>
    </source>
</evidence>
<feature type="transmembrane region" description="Helical" evidence="7">
    <location>
        <begin position="6"/>
        <end position="25"/>
    </location>
</feature>
<dbReference type="EMBL" id="BJYY01000014">
    <property type="protein sequence ID" value="GEO34494.1"/>
    <property type="molecule type" value="Genomic_DNA"/>
</dbReference>
<feature type="region of interest" description="Disordered" evidence="6">
    <location>
        <begin position="116"/>
        <end position="249"/>
    </location>
</feature>
<evidence type="ECO:0000256" key="6">
    <source>
        <dbReference type="SAM" id="MobiDB-lite"/>
    </source>
</evidence>
<gene>
    <name evidence="8" type="ORF">CAE01nite_22190</name>
</gene>
<comment type="subcellular location">
    <subcellularLocation>
        <location evidence="1">Cell membrane</location>
    </subcellularLocation>
</comment>
<accession>A0A512DDD9</accession>
<keyword evidence="9" id="KW-1185">Reference proteome</keyword>
<evidence type="ECO:0000256" key="2">
    <source>
        <dbReference type="ARBA" id="ARBA00022475"/>
    </source>
</evidence>
<evidence type="ECO:0000313" key="9">
    <source>
        <dbReference type="Proteomes" id="UP000321181"/>
    </source>
</evidence>
<dbReference type="Proteomes" id="UP000321181">
    <property type="component" value="Unassembled WGS sequence"/>
</dbReference>
<dbReference type="Pfam" id="PF04347">
    <property type="entry name" value="FliO"/>
    <property type="match status" value="1"/>
</dbReference>
<comment type="caution">
    <text evidence="8">The sequence shown here is derived from an EMBL/GenBank/DDBJ whole genome shotgun (WGS) entry which is preliminary data.</text>
</comment>
<evidence type="ECO:0000256" key="1">
    <source>
        <dbReference type="ARBA" id="ARBA00004236"/>
    </source>
</evidence>
<dbReference type="AlphaFoldDB" id="A0A512DDD9"/>
<dbReference type="OrthoDB" id="5191841at2"/>
<dbReference type="GO" id="GO:0044781">
    <property type="term" value="P:bacterial-type flagellum organization"/>
    <property type="evidence" value="ECO:0007669"/>
    <property type="project" value="InterPro"/>
</dbReference>
<dbReference type="GO" id="GO:0016020">
    <property type="term" value="C:membrane"/>
    <property type="evidence" value="ECO:0007669"/>
    <property type="project" value="InterPro"/>
</dbReference>
<feature type="compositionally biased region" description="Low complexity" evidence="6">
    <location>
        <begin position="149"/>
        <end position="160"/>
    </location>
</feature>
<evidence type="ECO:0000313" key="8">
    <source>
        <dbReference type="EMBL" id="GEO34494.1"/>
    </source>
</evidence>
<dbReference type="InterPro" id="IPR022781">
    <property type="entry name" value="Flagellar_biosynth_FliO"/>
</dbReference>
<organism evidence="8 9">
    <name type="scientific">Cellulomonas aerilata</name>
    <dbReference type="NCBI Taxonomy" id="515326"/>
    <lineage>
        <taxon>Bacteria</taxon>
        <taxon>Bacillati</taxon>
        <taxon>Actinomycetota</taxon>
        <taxon>Actinomycetes</taxon>
        <taxon>Micrococcales</taxon>
        <taxon>Cellulomonadaceae</taxon>
        <taxon>Cellulomonas</taxon>
    </lineage>
</organism>
<keyword evidence="5 7" id="KW-0472">Membrane</keyword>
<dbReference type="RefSeq" id="WP_146904218.1">
    <property type="nucleotide sequence ID" value="NZ_BJYY01000014.1"/>
</dbReference>
<evidence type="ECO:0000256" key="4">
    <source>
        <dbReference type="ARBA" id="ARBA00022989"/>
    </source>
</evidence>
<feature type="compositionally biased region" description="Low complexity" evidence="6">
    <location>
        <begin position="202"/>
        <end position="228"/>
    </location>
</feature>
<keyword evidence="4 7" id="KW-1133">Transmembrane helix</keyword>
<feature type="region of interest" description="Disordered" evidence="6">
    <location>
        <begin position="89"/>
        <end position="108"/>
    </location>
</feature>
<feature type="compositionally biased region" description="Low complexity" evidence="6">
    <location>
        <begin position="169"/>
        <end position="182"/>
    </location>
</feature>